<proteinExistence type="predicted"/>
<dbReference type="Pfam" id="PF09777">
    <property type="entry name" value="OSTMP1"/>
    <property type="match status" value="1"/>
</dbReference>
<name>A0A182MSD9_9DIPT</name>
<protein>
    <recommendedName>
        <fullName evidence="5">Osteopetrosis-associated transmembrane protein 1</fullName>
    </recommendedName>
</protein>
<dbReference type="EnsemblMetazoa" id="ACUA025121-RA">
    <property type="protein sequence ID" value="ACUA025121-PA"/>
    <property type="gene ID" value="ACUA025121"/>
</dbReference>
<sequence length="269" mass="30271">MFYRNMTSAAPCKHYLENNRMRVYEVIYEQLVGLWNSANCDACASAVNETARFMNLSATLDSCFANTTNPCATCDTDYQNVQQFYASMDKKRHGSGMCFDIEDRMNQTRRVWSGQYNCCKDKRRSMVVFASIASVVCALPLVFYTLMHVVTIRRDRRRISLLSATSVNEEPCQPSSSRANNVLPPSSDTERIVEADDNDINLDNSDSDYEGDSIPKTVALPPISNLNNLDVMEGNLLDIIPIVASSQPEPFARKNDRQLDESNDDAVLK</sequence>
<evidence type="ECO:0000313" key="4">
    <source>
        <dbReference type="Proteomes" id="UP000075883"/>
    </source>
</evidence>
<organism evidence="3 4">
    <name type="scientific">Anopheles culicifacies</name>
    <dbReference type="NCBI Taxonomy" id="139723"/>
    <lineage>
        <taxon>Eukaryota</taxon>
        <taxon>Metazoa</taxon>
        <taxon>Ecdysozoa</taxon>
        <taxon>Arthropoda</taxon>
        <taxon>Hexapoda</taxon>
        <taxon>Insecta</taxon>
        <taxon>Pterygota</taxon>
        <taxon>Neoptera</taxon>
        <taxon>Endopterygota</taxon>
        <taxon>Diptera</taxon>
        <taxon>Nematocera</taxon>
        <taxon>Culicoidea</taxon>
        <taxon>Culicidae</taxon>
        <taxon>Anophelinae</taxon>
        <taxon>Anopheles</taxon>
        <taxon>culicifacies species complex</taxon>
    </lineage>
</organism>
<dbReference type="AlphaFoldDB" id="A0A182MSD9"/>
<feature type="transmembrane region" description="Helical" evidence="2">
    <location>
        <begin position="126"/>
        <end position="150"/>
    </location>
</feature>
<reference evidence="4" key="1">
    <citation type="submission" date="2013-09" db="EMBL/GenBank/DDBJ databases">
        <title>The Genome Sequence of Anopheles culicifacies species A.</title>
        <authorList>
            <consortium name="The Broad Institute Genomics Platform"/>
            <person name="Neafsey D.E."/>
            <person name="Besansky N."/>
            <person name="Howell P."/>
            <person name="Walton C."/>
            <person name="Young S.K."/>
            <person name="Zeng Q."/>
            <person name="Gargeya S."/>
            <person name="Fitzgerald M."/>
            <person name="Haas B."/>
            <person name="Abouelleil A."/>
            <person name="Allen A.W."/>
            <person name="Alvarado L."/>
            <person name="Arachchi H.M."/>
            <person name="Berlin A.M."/>
            <person name="Chapman S.B."/>
            <person name="Gainer-Dewar J."/>
            <person name="Goldberg J."/>
            <person name="Griggs A."/>
            <person name="Gujja S."/>
            <person name="Hansen M."/>
            <person name="Howarth C."/>
            <person name="Imamovic A."/>
            <person name="Ireland A."/>
            <person name="Larimer J."/>
            <person name="McCowan C."/>
            <person name="Murphy C."/>
            <person name="Pearson M."/>
            <person name="Poon T.W."/>
            <person name="Priest M."/>
            <person name="Roberts A."/>
            <person name="Saif S."/>
            <person name="Shea T."/>
            <person name="Sisk P."/>
            <person name="Sykes S."/>
            <person name="Wortman J."/>
            <person name="Nusbaum C."/>
            <person name="Birren B."/>
        </authorList>
    </citation>
    <scope>NUCLEOTIDE SEQUENCE [LARGE SCALE GENOMIC DNA]</scope>
    <source>
        <strain evidence="4">A-37</strain>
    </source>
</reference>
<dbReference type="InterPro" id="IPR019172">
    <property type="entry name" value="Osteopetrosis-assoc_TM_1"/>
</dbReference>
<dbReference type="Proteomes" id="UP000075883">
    <property type="component" value="Unassembled WGS sequence"/>
</dbReference>
<dbReference type="PANTHER" id="PTHR15644">
    <property type="entry name" value="OSTEOPETROSIS ASSOCIATED TRANSMEMBRANE PROTEIN 1"/>
    <property type="match status" value="1"/>
</dbReference>
<evidence type="ECO:0008006" key="5">
    <source>
        <dbReference type="Google" id="ProtNLM"/>
    </source>
</evidence>
<keyword evidence="2" id="KW-0472">Membrane</keyword>
<feature type="compositionally biased region" description="Acidic residues" evidence="1">
    <location>
        <begin position="195"/>
        <end position="210"/>
    </location>
</feature>
<evidence type="ECO:0000313" key="3">
    <source>
        <dbReference type="EnsemblMetazoa" id="ACUA025121-PA"/>
    </source>
</evidence>
<dbReference type="STRING" id="139723.A0A182MSD9"/>
<evidence type="ECO:0000256" key="1">
    <source>
        <dbReference type="SAM" id="MobiDB-lite"/>
    </source>
</evidence>
<keyword evidence="2" id="KW-0812">Transmembrane</keyword>
<feature type="region of interest" description="Disordered" evidence="1">
    <location>
        <begin position="167"/>
        <end position="210"/>
    </location>
</feature>
<dbReference type="EMBL" id="AXCM01002513">
    <property type="status" value="NOT_ANNOTATED_CDS"/>
    <property type="molecule type" value="Genomic_DNA"/>
</dbReference>
<feature type="compositionally biased region" description="Polar residues" evidence="1">
    <location>
        <begin position="167"/>
        <end position="187"/>
    </location>
</feature>
<dbReference type="PANTHER" id="PTHR15644:SF2">
    <property type="entry name" value="OSTEOPETROSIS-ASSOCIATED TRANSMEMBRANE PROTEIN 1"/>
    <property type="match status" value="1"/>
</dbReference>
<dbReference type="VEuPathDB" id="VectorBase:ACUA025121"/>
<accession>A0A182MSD9</accession>
<evidence type="ECO:0000256" key="2">
    <source>
        <dbReference type="SAM" id="Phobius"/>
    </source>
</evidence>
<keyword evidence="4" id="KW-1185">Reference proteome</keyword>
<keyword evidence="2" id="KW-1133">Transmembrane helix</keyword>
<dbReference type="GO" id="GO:0005829">
    <property type="term" value="C:cytosol"/>
    <property type="evidence" value="ECO:0007669"/>
    <property type="project" value="TreeGrafter"/>
</dbReference>
<reference evidence="3" key="2">
    <citation type="submission" date="2020-05" db="UniProtKB">
        <authorList>
            <consortium name="EnsemblMetazoa"/>
        </authorList>
    </citation>
    <scope>IDENTIFICATION</scope>
    <source>
        <strain evidence="3">A-37</strain>
    </source>
</reference>